<gene>
    <name evidence="2" type="ORF">PV10_02279</name>
</gene>
<dbReference type="OMA" id="QIMDNHP"/>
<dbReference type="GeneID" id="27320124"/>
<dbReference type="EMBL" id="KN847521">
    <property type="protein sequence ID" value="KIV94519.1"/>
    <property type="molecule type" value="Genomic_DNA"/>
</dbReference>
<feature type="compositionally biased region" description="Low complexity" evidence="1">
    <location>
        <begin position="33"/>
        <end position="46"/>
    </location>
</feature>
<evidence type="ECO:0000313" key="3">
    <source>
        <dbReference type="Proteomes" id="UP000054302"/>
    </source>
</evidence>
<dbReference type="OrthoDB" id="3883941at2759"/>
<accession>A0A0D1ZKV9</accession>
<evidence type="ECO:0000256" key="1">
    <source>
        <dbReference type="SAM" id="MobiDB-lite"/>
    </source>
</evidence>
<reference evidence="2 3" key="1">
    <citation type="submission" date="2015-01" db="EMBL/GenBank/DDBJ databases">
        <title>The Genome Sequence of Exophiala mesophila CBS40295.</title>
        <authorList>
            <consortium name="The Broad Institute Genomics Platform"/>
            <person name="Cuomo C."/>
            <person name="de Hoog S."/>
            <person name="Gorbushina A."/>
            <person name="Stielow B."/>
            <person name="Teixiera M."/>
            <person name="Abouelleil A."/>
            <person name="Chapman S.B."/>
            <person name="Priest M."/>
            <person name="Young S.K."/>
            <person name="Wortman J."/>
            <person name="Nusbaum C."/>
            <person name="Birren B."/>
        </authorList>
    </citation>
    <scope>NUCLEOTIDE SEQUENCE [LARGE SCALE GENOMIC DNA]</scope>
    <source>
        <strain evidence="2 3">CBS 40295</strain>
    </source>
</reference>
<keyword evidence="3" id="KW-1185">Reference proteome</keyword>
<organism evidence="2 3">
    <name type="scientific">Exophiala mesophila</name>
    <name type="common">Black yeast-like fungus</name>
    <dbReference type="NCBI Taxonomy" id="212818"/>
    <lineage>
        <taxon>Eukaryota</taxon>
        <taxon>Fungi</taxon>
        <taxon>Dikarya</taxon>
        <taxon>Ascomycota</taxon>
        <taxon>Pezizomycotina</taxon>
        <taxon>Eurotiomycetes</taxon>
        <taxon>Chaetothyriomycetidae</taxon>
        <taxon>Chaetothyriales</taxon>
        <taxon>Herpotrichiellaceae</taxon>
        <taxon>Exophiala</taxon>
    </lineage>
</organism>
<dbReference type="SUPFAM" id="SSF58113">
    <property type="entry name" value="Apolipoprotein A-I"/>
    <property type="match status" value="1"/>
</dbReference>
<protein>
    <submittedName>
        <fullName evidence="2">Uncharacterized protein</fullName>
    </submittedName>
</protein>
<feature type="region of interest" description="Disordered" evidence="1">
    <location>
        <begin position="1"/>
        <end position="46"/>
    </location>
</feature>
<dbReference type="AlphaFoldDB" id="A0A0D1ZKV9"/>
<feature type="compositionally biased region" description="Basic residues" evidence="1">
    <location>
        <begin position="14"/>
        <end position="28"/>
    </location>
</feature>
<proteinExistence type="predicted"/>
<sequence length="407" mass="44445">MIANTPRVALRSARAIRARPTPRVRQPRNVRFQSSTGPSSGQASSAGSSSALIGGIAGGTVAILGGYLWYSISGAKSVVNSVHSAKSYVDGAFKKTTEAAPEPNQAVQWLRETVTSYTCLIPGASTYVDKAFEDLDKIREKHGDEVDKTINETYNELKGVTKKGVSLDALAEGWDILQKCLKRLGSLAGDAAEDILDNHPQLKEKVGGQLSQLKQMGEQYGPEAKKQVDETWSQVQDVLKGGFTADTVNKIQKLIQEKRDQIKKYGDQAWQKGLEQAKPLLEKQPQLKELVEKNKDKLLQGDLGQLWQKLQDAAKSGNTDDIQKFIKEQTGKVSSKSGSGIEQLLGLIPGGSEIMPKLQQLQELSQKHGDDAEKLVKSAIDDIKKVLASKVEEGQKLKDRVEKDAKS</sequence>
<dbReference type="Proteomes" id="UP000054302">
    <property type="component" value="Unassembled WGS sequence"/>
</dbReference>
<dbReference type="RefSeq" id="XP_016226093.1">
    <property type="nucleotide sequence ID" value="XM_016366575.1"/>
</dbReference>
<dbReference type="VEuPathDB" id="FungiDB:PV10_02279"/>
<evidence type="ECO:0000313" key="2">
    <source>
        <dbReference type="EMBL" id="KIV94519.1"/>
    </source>
</evidence>
<dbReference type="HOGENOM" id="CLU_033245_0_0_1"/>
<dbReference type="STRING" id="212818.A0A0D1ZKV9"/>
<name>A0A0D1ZKV9_EXOME</name>